<dbReference type="EMBL" id="HACG01010720">
    <property type="protein sequence ID" value="CEK57585.1"/>
    <property type="molecule type" value="Transcribed_RNA"/>
</dbReference>
<evidence type="ECO:0000313" key="1">
    <source>
        <dbReference type="EMBL" id="CEK57585.1"/>
    </source>
</evidence>
<organism evidence="1">
    <name type="scientific">Arion vulgaris</name>
    <dbReference type="NCBI Taxonomy" id="1028688"/>
    <lineage>
        <taxon>Eukaryota</taxon>
        <taxon>Metazoa</taxon>
        <taxon>Spiralia</taxon>
        <taxon>Lophotrochozoa</taxon>
        <taxon>Mollusca</taxon>
        <taxon>Gastropoda</taxon>
        <taxon>Heterobranchia</taxon>
        <taxon>Euthyneura</taxon>
        <taxon>Panpulmonata</taxon>
        <taxon>Eupulmonata</taxon>
        <taxon>Stylommatophora</taxon>
        <taxon>Helicina</taxon>
        <taxon>Arionoidea</taxon>
        <taxon>Arionidae</taxon>
        <taxon>Arion</taxon>
    </lineage>
</organism>
<gene>
    <name evidence="1" type="primary">ORF30560</name>
</gene>
<reference evidence="1" key="1">
    <citation type="submission" date="2014-12" db="EMBL/GenBank/DDBJ databases">
        <title>Insight into the proteome of Arion vulgaris.</title>
        <authorList>
            <person name="Aradska J."/>
            <person name="Bulat T."/>
            <person name="Smidak R."/>
            <person name="Sarate P."/>
            <person name="Gangsoo J."/>
            <person name="Sialana F."/>
            <person name="Bilban M."/>
            <person name="Lubec G."/>
        </authorList>
    </citation>
    <scope>NUCLEOTIDE SEQUENCE</scope>
    <source>
        <tissue evidence="1">Skin</tissue>
    </source>
</reference>
<name>A0A0B6YQ41_9EUPU</name>
<feature type="non-terminal residue" evidence="1">
    <location>
        <position position="1"/>
    </location>
</feature>
<feature type="non-terminal residue" evidence="1">
    <location>
        <position position="71"/>
    </location>
</feature>
<accession>A0A0B6YQ41</accession>
<proteinExistence type="predicted"/>
<dbReference type="AlphaFoldDB" id="A0A0B6YQ41"/>
<sequence length="71" mass="8173">SPHRVMTAFYPQVKPSNEIHFSTNLSEIQKETELAIMTENNVDLAPREENLAPKMENLPPRIENLAPRMEN</sequence>
<protein>
    <submittedName>
        <fullName evidence="1">Uncharacterized protein</fullName>
    </submittedName>
</protein>